<proteinExistence type="inferred from homology"/>
<evidence type="ECO:0008006" key="9">
    <source>
        <dbReference type="Google" id="ProtNLM"/>
    </source>
</evidence>
<evidence type="ECO:0000256" key="1">
    <source>
        <dbReference type="ARBA" id="ARBA00005854"/>
    </source>
</evidence>
<dbReference type="InterPro" id="IPR029753">
    <property type="entry name" value="D-isomer_DH_CS"/>
</dbReference>
<dbReference type="GO" id="GO:0051287">
    <property type="term" value="F:NAD binding"/>
    <property type="evidence" value="ECO:0007669"/>
    <property type="project" value="InterPro"/>
</dbReference>
<evidence type="ECO:0000256" key="2">
    <source>
        <dbReference type="ARBA" id="ARBA00023002"/>
    </source>
</evidence>
<dbReference type="GO" id="GO:0006564">
    <property type="term" value="P:L-serine biosynthetic process"/>
    <property type="evidence" value="ECO:0007669"/>
    <property type="project" value="UniProtKB-ARBA"/>
</dbReference>
<evidence type="ECO:0000256" key="4">
    <source>
        <dbReference type="RuleBase" id="RU003719"/>
    </source>
</evidence>
<dbReference type="PROSITE" id="PS00670">
    <property type="entry name" value="D_2_HYDROXYACID_DH_2"/>
    <property type="match status" value="1"/>
</dbReference>
<accession>A0A1F5ZME7</accession>
<dbReference type="Proteomes" id="UP000177383">
    <property type="component" value="Unassembled WGS sequence"/>
</dbReference>
<dbReference type="Pfam" id="PF02826">
    <property type="entry name" value="2-Hacid_dh_C"/>
    <property type="match status" value="1"/>
</dbReference>
<keyword evidence="3" id="KW-0520">NAD</keyword>
<evidence type="ECO:0000259" key="5">
    <source>
        <dbReference type="Pfam" id="PF00389"/>
    </source>
</evidence>
<dbReference type="GO" id="GO:0047545">
    <property type="term" value="F:(S)-2-hydroxyglutarate dehydrogenase activity"/>
    <property type="evidence" value="ECO:0007669"/>
    <property type="project" value="UniProtKB-ARBA"/>
</dbReference>
<protein>
    <recommendedName>
        <fullName evidence="9">Hydroxyacid dehydrogenase</fullName>
    </recommendedName>
</protein>
<sequence length="300" mass="34214">MKVVHFNIDDNIKKYLKGKLYSFSLLPENFEKISDKNKIEILSIKTQSQIKKNILNDFPKLKLIITRTVGVDHIDLKACEKKKIIVKNILDYGASNIAEHALALLMAGARNIVQANQEVHQGRFNYENFLGTSFKGKTLGIIGTGKIGLELIRLVKNFGLRVICYDVIKNEKANKELGFTYVALEYLLKNSDFISIHVPLFPSTVHLIGEREIKLMKNNIVLVNTSRGEIIDTKSLVKNIKKFKAVCLDVVEGEKSFSKKHILLKHENIIITPHIGFYTDDSIKEIARQTENYIEEFINK</sequence>
<evidence type="ECO:0000313" key="7">
    <source>
        <dbReference type="EMBL" id="OGG13686.1"/>
    </source>
</evidence>
<dbReference type="Pfam" id="PF00389">
    <property type="entry name" value="2-Hacid_dh"/>
    <property type="match status" value="1"/>
</dbReference>
<evidence type="ECO:0000256" key="3">
    <source>
        <dbReference type="ARBA" id="ARBA00023027"/>
    </source>
</evidence>
<reference evidence="7 8" key="1">
    <citation type="journal article" date="2016" name="Nat. Commun.">
        <title>Thousands of microbial genomes shed light on interconnected biogeochemical processes in an aquifer system.</title>
        <authorList>
            <person name="Anantharaman K."/>
            <person name="Brown C.T."/>
            <person name="Hug L.A."/>
            <person name="Sharon I."/>
            <person name="Castelle C.J."/>
            <person name="Probst A.J."/>
            <person name="Thomas B.C."/>
            <person name="Singh A."/>
            <person name="Wilkins M.J."/>
            <person name="Karaoz U."/>
            <person name="Brodie E.L."/>
            <person name="Williams K.H."/>
            <person name="Hubbard S.S."/>
            <person name="Banfield J.F."/>
        </authorList>
    </citation>
    <scope>NUCLEOTIDE SEQUENCE [LARGE SCALE GENOMIC DNA]</scope>
</reference>
<dbReference type="Gene3D" id="3.40.50.720">
    <property type="entry name" value="NAD(P)-binding Rossmann-like Domain"/>
    <property type="match status" value="2"/>
</dbReference>
<name>A0A1F5ZME7_9BACT</name>
<dbReference type="GO" id="GO:0004617">
    <property type="term" value="F:phosphoglycerate dehydrogenase activity"/>
    <property type="evidence" value="ECO:0007669"/>
    <property type="project" value="UniProtKB-ARBA"/>
</dbReference>
<dbReference type="InterPro" id="IPR029752">
    <property type="entry name" value="D-isomer_DH_CS1"/>
</dbReference>
<dbReference type="InterPro" id="IPR006140">
    <property type="entry name" value="D-isomer_DH_NAD-bd"/>
</dbReference>
<organism evidence="7 8">
    <name type="scientific">Candidatus Gottesmanbacteria bacterium RIFCSPHIGHO2_01_FULL_39_10</name>
    <dbReference type="NCBI Taxonomy" id="1798375"/>
    <lineage>
        <taxon>Bacteria</taxon>
        <taxon>Candidatus Gottesmaniibacteriota</taxon>
    </lineage>
</organism>
<keyword evidence="2 4" id="KW-0560">Oxidoreductase</keyword>
<feature type="domain" description="D-isomer specific 2-hydroxyacid dehydrogenase NAD-binding" evidence="6">
    <location>
        <begin position="102"/>
        <end position="276"/>
    </location>
</feature>
<feature type="domain" description="D-isomer specific 2-hydroxyacid dehydrogenase catalytic" evidence="5">
    <location>
        <begin position="27"/>
        <end position="299"/>
    </location>
</feature>
<gene>
    <name evidence="7" type="ORF">A2773_03875</name>
</gene>
<dbReference type="PROSITE" id="PS00065">
    <property type="entry name" value="D_2_HYDROXYACID_DH_1"/>
    <property type="match status" value="1"/>
</dbReference>
<dbReference type="GO" id="GO:0008720">
    <property type="term" value="F:D-lactate dehydrogenase (NAD+) activity"/>
    <property type="evidence" value="ECO:0007669"/>
    <property type="project" value="TreeGrafter"/>
</dbReference>
<comment type="caution">
    <text evidence="7">The sequence shown here is derived from an EMBL/GenBank/DDBJ whole genome shotgun (WGS) entry which is preliminary data.</text>
</comment>
<dbReference type="FunFam" id="3.40.50.720:FF:000041">
    <property type="entry name" value="D-3-phosphoglycerate dehydrogenase"/>
    <property type="match status" value="1"/>
</dbReference>
<dbReference type="EMBL" id="MFJE01000041">
    <property type="protein sequence ID" value="OGG13686.1"/>
    <property type="molecule type" value="Genomic_DNA"/>
</dbReference>
<dbReference type="STRING" id="1798375.A2773_03875"/>
<dbReference type="InterPro" id="IPR006139">
    <property type="entry name" value="D-isomer_2_OHA_DH_cat_dom"/>
</dbReference>
<dbReference type="SUPFAM" id="SSF51735">
    <property type="entry name" value="NAD(P)-binding Rossmann-fold domains"/>
    <property type="match status" value="1"/>
</dbReference>
<dbReference type="InterPro" id="IPR058205">
    <property type="entry name" value="D-LDH-like"/>
</dbReference>
<dbReference type="SUPFAM" id="SSF52283">
    <property type="entry name" value="Formate/glycerate dehydrogenase catalytic domain-like"/>
    <property type="match status" value="1"/>
</dbReference>
<dbReference type="PANTHER" id="PTHR43026:SF1">
    <property type="entry name" value="2-HYDROXYACID DEHYDROGENASE HOMOLOG 1-RELATED"/>
    <property type="match status" value="1"/>
</dbReference>
<evidence type="ECO:0000313" key="8">
    <source>
        <dbReference type="Proteomes" id="UP000177383"/>
    </source>
</evidence>
<dbReference type="AlphaFoldDB" id="A0A1F5ZME7"/>
<evidence type="ECO:0000259" key="6">
    <source>
        <dbReference type="Pfam" id="PF02826"/>
    </source>
</evidence>
<dbReference type="PANTHER" id="PTHR43026">
    <property type="entry name" value="2-HYDROXYACID DEHYDROGENASE HOMOLOG 1-RELATED"/>
    <property type="match status" value="1"/>
</dbReference>
<comment type="similarity">
    <text evidence="1 4">Belongs to the D-isomer specific 2-hydroxyacid dehydrogenase family.</text>
</comment>
<dbReference type="InterPro" id="IPR036291">
    <property type="entry name" value="NAD(P)-bd_dom_sf"/>
</dbReference>
<dbReference type="PROSITE" id="PS00671">
    <property type="entry name" value="D_2_HYDROXYACID_DH_3"/>
    <property type="match status" value="1"/>
</dbReference>